<dbReference type="InterPro" id="IPR005135">
    <property type="entry name" value="Endo/exonuclease/phosphatase"/>
</dbReference>
<sequence length="428" mass="46372">MDRKISPPPLKRRKLAPPDCVEDAKPEGNPPPQPLDAPKTVRLFSWNVNGIGPFVPPPSSGRITTFFKPSSGAEAVPQRSSHSLRAFLSRHNWPEVLFLQELKVDPANPTALARLLSAVNTPCLGPGDRSTPDRTYTLDASLPRDRHNAGAFQGRLYGVGTVLRADFARAHVARVRAVDWDLEGRVSIVETRSPAPPPPAAGETRPQATKADTEGSSSSSRLALINVYAVNGTSAPYRDPATGAPAAGGRTRHDHKVAFHARLRDECLGLERRGFGVVVAGDLNVARGPLDGYPRLRTWPARHAVNRADFNVRFFGEGDNVRAGAYVGAEGEGRGPCLDGVDAFRAVHGLERRYTYYPRTREWGSSCDRVDLVIVSKALWESGRVLGTGILDSPAERGPSDHVPLWVEVALGDLGPSEIRKPKKDGVD</sequence>
<comment type="cofactor">
    <cofactor evidence="6">
        <name>Mg(2+)</name>
        <dbReference type="ChEBI" id="CHEBI:18420"/>
    </cofactor>
    <cofactor evidence="6">
        <name>Mn(2+)</name>
        <dbReference type="ChEBI" id="CHEBI:29035"/>
    </cofactor>
    <text evidence="6">Probably binds two magnesium or manganese ions per subunit.</text>
</comment>
<dbReference type="InterPro" id="IPR036691">
    <property type="entry name" value="Endo/exonu/phosph_ase_sf"/>
</dbReference>
<feature type="binding site" evidence="6">
    <location>
        <position position="47"/>
    </location>
    <ligand>
        <name>Mg(2+)</name>
        <dbReference type="ChEBI" id="CHEBI:18420"/>
        <label>1</label>
    </ligand>
</feature>
<keyword evidence="10" id="KW-0540">Nuclease</keyword>
<keyword evidence="2 6" id="KW-0479">Metal-binding</keyword>
<evidence type="ECO:0000313" key="10">
    <source>
        <dbReference type="EMBL" id="KAK1771904.1"/>
    </source>
</evidence>
<dbReference type="AlphaFoldDB" id="A0AAJ0CB00"/>
<dbReference type="Gene3D" id="3.60.10.10">
    <property type="entry name" value="Endonuclease/exonuclease/phosphatase"/>
    <property type="match status" value="1"/>
</dbReference>
<feature type="site" description="Transition state stabilizer" evidence="7">
    <location>
        <position position="284"/>
    </location>
</feature>
<feature type="binding site" evidence="6">
    <location>
        <position position="282"/>
    </location>
    <ligand>
        <name>Mg(2+)</name>
        <dbReference type="ChEBI" id="CHEBI:18420"/>
        <label>1</label>
    </ligand>
</feature>
<evidence type="ECO:0000256" key="3">
    <source>
        <dbReference type="ARBA" id="ARBA00022801"/>
    </source>
</evidence>
<name>A0AAJ0CB00_9PEZI</name>
<feature type="binding site" evidence="6">
    <location>
        <position position="284"/>
    </location>
    <ligand>
        <name>Mg(2+)</name>
        <dbReference type="ChEBI" id="CHEBI:18420"/>
        <label>1</label>
    </ligand>
</feature>
<accession>A0AAJ0CB00</accession>
<dbReference type="SUPFAM" id="SSF56219">
    <property type="entry name" value="DNase I-like"/>
    <property type="match status" value="1"/>
</dbReference>
<feature type="active site" description="Proton acceptor" evidence="5">
    <location>
        <position position="402"/>
    </location>
</feature>
<evidence type="ECO:0000256" key="7">
    <source>
        <dbReference type="PIRSR" id="PIRSR604808-3"/>
    </source>
</evidence>
<evidence type="ECO:0000256" key="1">
    <source>
        <dbReference type="ARBA" id="ARBA00007092"/>
    </source>
</evidence>
<evidence type="ECO:0000313" key="11">
    <source>
        <dbReference type="Proteomes" id="UP001244011"/>
    </source>
</evidence>
<dbReference type="GO" id="GO:0006284">
    <property type="term" value="P:base-excision repair"/>
    <property type="evidence" value="ECO:0007669"/>
    <property type="project" value="TreeGrafter"/>
</dbReference>
<dbReference type="GO" id="GO:0003906">
    <property type="term" value="F:DNA-(apurinic or apyrimidinic site) endonuclease activity"/>
    <property type="evidence" value="ECO:0007669"/>
    <property type="project" value="TreeGrafter"/>
</dbReference>
<dbReference type="Pfam" id="PF03372">
    <property type="entry name" value="Exo_endo_phos"/>
    <property type="match status" value="1"/>
</dbReference>
<dbReference type="GeneID" id="85305514"/>
<evidence type="ECO:0000256" key="8">
    <source>
        <dbReference type="SAM" id="MobiDB-lite"/>
    </source>
</evidence>
<feature type="binding site" evidence="6">
    <location>
        <position position="101"/>
    </location>
    <ligand>
        <name>Mg(2+)</name>
        <dbReference type="ChEBI" id="CHEBI:18420"/>
        <label>1</label>
    </ligand>
</feature>
<feature type="site" description="Interaction with DNA substrate" evidence="7">
    <location>
        <position position="402"/>
    </location>
</feature>
<keyword evidence="11" id="KW-1185">Reference proteome</keyword>
<dbReference type="InterPro" id="IPR004808">
    <property type="entry name" value="AP_endonuc_1"/>
</dbReference>
<keyword evidence="4 6" id="KW-0460">Magnesium</keyword>
<keyword evidence="10" id="KW-0255">Endonuclease</keyword>
<evidence type="ECO:0000256" key="6">
    <source>
        <dbReference type="PIRSR" id="PIRSR604808-2"/>
    </source>
</evidence>
<feature type="site" description="Important for catalytic activity" evidence="7">
    <location>
        <position position="371"/>
    </location>
</feature>
<dbReference type="GO" id="GO:0008081">
    <property type="term" value="F:phosphoric diester hydrolase activity"/>
    <property type="evidence" value="ECO:0007669"/>
    <property type="project" value="TreeGrafter"/>
</dbReference>
<feature type="domain" description="Endonuclease/exonuclease/phosphatase" evidence="9">
    <location>
        <begin position="45"/>
        <end position="402"/>
    </location>
</feature>
<dbReference type="GO" id="GO:0046872">
    <property type="term" value="F:metal ion binding"/>
    <property type="evidence" value="ECO:0007669"/>
    <property type="project" value="UniProtKB-KW"/>
</dbReference>
<dbReference type="PROSITE" id="PS51435">
    <property type="entry name" value="AP_NUCLEASE_F1_4"/>
    <property type="match status" value="1"/>
</dbReference>
<dbReference type="GO" id="GO:0008311">
    <property type="term" value="F:double-stranded DNA 3'-5' DNA exonuclease activity"/>
    <property type="evidence" value="ECO:0007669"/>
    <property type="project" value="TreeGrafter"/>
</dbReference>
<dbReference type="RefSeq" id="XP_060288117.1">
    <property type="nucleotide sequence ID" value="XM_060422327.1"/>
</dbReference>
<feature type="region of interest" description="Disordered" evidence="8">
    <location>
        <begin position="189"/>
        <end position="218"/>
    </location>
</feature>
<evidence type="ECO:0000256" key="2">
    <source>
        <dbReference type="ARBA" id="ARBA00022723"/>
    </source>
</evidence>
<organism evidence="10 11">
    <name type="scientific">Phialemonium atrogriseum</name>
    <dbReference type="NCBI Taxonomy" id="1093897"/>
    <lineage>
        <taxon>Eukaryota</taxon>
        <taxon>Fungi</taxon>
        <taxon>Dikarya</taxon>
        <taxon>Ascomycota</taxon>
        <taxon>Pezizomycotina</taxon>
        <taxon>Sordariomycetes</taxon>
        <taxon>Sordariomycetidae</taxon>
        <taxon>Cephalothecales</taxon>
        <taxon>Cephalothecaceae</taxon>
        <taxon>Phialemonium</taxon>
    </lineage>
</organism>
<keyword evidence="6" id="KW-0464">Manganese</keyword>
<evidence type="ECO:0000256" key="4">
    <source>
        <dbReference type="ARBA" id="ARBA00022842"/>
    </source>
</evidence>
<feature type="binding site" evidence="6">
    <location>
        <position position="401"/>
    </location>
    <ligand>
        <name>Mg(2+)</name>
        <dbReference type="ChEBI" id="CHEBI:18420"/>
        <label>1</label>
    </ligand>
</feature>
<dbReference type="PANTHER" id="PTHR22748">
    <property type="entry name" value="AP ENDONUCLEASE"/>
    <property type="match status" value="1"/>
</dbReference>
<dbReference type="PANTHER" id="PTHR22748:SF14">
    <property type="entry name" value="ENDONUCLEASE_EXONUCLEASE_PHOSPHATASE DOMAIN-CONTAINING PROTEIN"/>
    <property type="match status" value="1"/>
</dbReference>
<keyword evidence="3" id="KW-0378">Hydrolase</keyword>
<evidence type="ECO:0000256" key="5">
    <source>
        <dbReference type="PIRSR" id="PIRSR604808-1"/>
    </source>
</evidence>
<dbReference type="Proteomes" id="UP001244011">
    <property type="component" value="Unassembled WGS sequence"/>
</dbReference>
<proteinExistence type="inferred from homology"/>
<evidence type="ECO:0000259" key="9">
    <source>
        <dbReference type="Pfam" id="PF03372"/>
    </source>
</evidence>
<dbReference type="GO" id="GO:0005634">
    <property type="term" value="C:nucleus"/>
    <property type="evidence" value="ECO:0007669"/>
    <property type="project" value="TreeGrafter"/>
</dbReference>
<feature type="active site" description="Proton donor/acceptor" evidence="5">
    <location>
        <position position="282"/>
    </location>
</feature>
<comment type="caution">
    <text evidence="10">The sequence shown here is derived from an EMBL/GenBank/DDBJ whole genome shotgun (WGS) entry which is preliminary data.</text>
</comment>
<feature type="region of interest" description="Disordered" evidence="8">
    <location>
        <begin position="1"/>
        <end position="37"/>
    </location>
</feature>
<protein>
    <submittedName>
        <fullName evidence="10">Endonuclease/exonuclease/phosphatase</fullName>
    </submittedName>
</protein>
<comment type="similarity">
    <text evidence="1">Belongs to the DNA repair enzymes AP/ExoA family.</text>
</comment>
<reference evidence="10" key="1">
    <citation type="submission" date="2023-06" db="EMBL/GenBank/DDBJ databases">
        <title>Genome-scale phylogeny and comparative genomics of the fungal order Sordariales.</title>
        <authorList>
            <consortium name="Lawrence Berkeley National Laboratory"/>
            <person name="Hensen N."/>
            <person name="Bonometti L."/>
            <person name="Westerberg I."/>
            <person name="Brannstrom I.O."/>
            <person name="Guillou S."/>
            <person name="Cros-Aarteil S."/>
            <person name="Calhoun S."/>
            <person name="Haridas S."/>
            <person name="Kuo A."/>
            <person name="Mondo S."/>
            <person name="Pangilinan J."/>
            <person name="Riley R."/>
            <person name="Labutti K."/>
            <person name="Andreopoulos B."/>
            <person name="Lipzen A."/>
            <person name="Chen C."/>
            <person name="Yanf M."/>
            <person name="Daum C."/>
            <person name="Ng V."/>
            <person name="Clum A."/>
            <person name="Steindorff A."/>
            <person name="Ohm R."/>
            <person name="Martin F."/>
            <person name="Silar P."/>
            <person name="Natvig D."/>
            <person name="Lalanne C."/>
            <person name="Gautier V."/>
            <person name="Ament-Velasquez S.L."/>
            <person name="Kruys A."/>
            <person name="Hutchinson M.I."/>
            <person name="Powell A.J."/>
            <person name="Barry K."/>
            <person name="Miller A.N."/>
            <person name="Grigoriev I.V."/>
            <person name="Debuchy R."/>
            <person name="Gladieux P."/>
            <person name="Thoren M.H."/>
            <person name="Johannesson H."/>
        </authorList>
    </citation>
    <scope>NUCLEOTIDE SEQUENCE</scope>
    <source>
        <strain evidence="10">8032-3</strain>
    </source>
</reference>
<feature type="active site" evidence="5">
    <location>
        <position position="228"/>
    </location>
</feature>
<gene>
    <name evidence="10" type="ORF">QBC33DRAFT_171099</name>
</gene>
<feature type="binding site" evidence="6">
    <location>
        <position position="402"/>
    </location>
    <ligand>
        <name>Mg(2+)</name>
        <dbReference type="ChEBI" id="CHEBI:18420"/>
        <label>1</label>
    </ligand>
</feature>
<dbReference type="EMBL" id="MU838998">
    <property type="protein sequence ID" value="KAK1771904.1"/>
    <property type="molecule type" value="Genomic_DNA"/>
</dbReference>